<gene>
    <name evidence="2" type="ORF">D5F01_LYC00032</name>
</gene>
<name>A0A6G0J805_LARCR</name>
<comment type="caution">
    <text evidence="2">The sequence shown here is derived from an EMBL/GenBank/DDBJ whole genome shotgun (WGS) entry which is preliminary data.</text>
</comment>
<dbReference type="EMBL" id="REGW02000001">
    <property type="protein sequence ID" value="KAE8299909.1"/>
    <property type="molecule type" value="Genomic_DNA"/>
</dbReference>
<proteinExistence type="predicted"/>
<dbReference type="AlphaFoldDB" id="A0A6G0J805"/>
<sequence>MDHRSKTRTTGQDPDQRPRPGPDHRSKTRTRPGPQVQDRPDPDHRSKTRTDPTTGPRQPDPDHRSKIMPGHRSKTRPPGPQVQDQARPQVQDKTRTKVQDQAQAWTTGPLPPLAPPLLLHRDRFFSSNPDRTLRILSSYESIMRVLGGRKRSADVGSLSSASAGPHPSTA</sequence>
<protein>
    <submittedName>
        <fullName evidence="2">Uncharacterized protein</fullName>
    </submittedName>
</protein>
<feature type="compositionally biased region" description="Basic and acidic residues" evidence="1">
    <location>
        <begin position="14"/>
        <end position="25"/>
    </location>
</feature>
<feature type="region of interest" description="Disordered" evidence="1">
    <location>
        <begin position="1"/>
        <end position="115"/>
    </location>
</feature>
<evidence type="ECO:0000313" key="2">
    <source>
        <dbReference type="EMBL" id="KAE8299909.1"/>
    </source>
</evidence>
<feature type="compositionally biased region" description="Polar residues" evidence="1">
    <location>
        <begin position="157"/>
        <end position="170"/>
    </location>
</feature>
<reference evidence="2 3" key="1">
    <citation type="submission" date="2019-07" db="EMBL/GenBank/DDBJ databases">
        <title>Chromosome genome assembly for large yellow croaker.</title>
        <authorList>
            <person name="Xiao S."/>
        </authorList>
    </citation>
    <scope>NUCLEOTIDE SEQUENCE [LARGE SCALE GENOMIC DNA]</scope>
    <source>
        <strain evidence="2">JMULYC20181020</strain>
        <tissue evidence="2">Muscle</tissue>
    </source>
</reference>
<feature type="region of interest" description="Disordered" evidence="1">
    <location>
        <begin position="149"/>
        <end position="170"/>
    </location>
</feature>
<accession>A0A6G0J805</accession>
<organism evidence="2 3">
    <name type="scientific">Larimichthys crocea</name>
    <name type="common">Large yellow croaker</name>
    <name type="synonym">Pseudosciaena crocea</name>
    <dbReference type="NCBI Taxonomy" id="215358"/>
    <lineage>
        <taxon>Eukaryota</taxon>
        <taxon>Metazoa</taxon>
        <taxon>Chordata</taxon>
        <taxon>Craniata</taxon>
        <taxon>Vertebrata</taxon>
        <taxon>Euteleostomi</taxon>
        <taxon>Actinopterygii</taxon>
        <taxon>Neopterygii</taxon>
        <taxon>Teleostei</taxon>
        <taxon>Neoteleostei</taxon>
        <taxon>Acanthomorphata</taxon>
        <taxon>Eupercaria</taxon>
        <taxon>Sciaenidae</taxon>
        <taxon>Larimichthys</taxon>
    </lineage>
</organism>
<keyword evidence="3" id="KW-1185">Reference proteome</keyword>
<evidence type="ECO:0000313" key="3">
    <source>
        <dbReference type="Proteomes" id="UP000424527"/>
    </source>
</evidence>
<dbReference type="Proteomes" id="UP000424527">
    <property type="component" value="Unassembled WGS sequence"/>
</dbReference>
<feature type="compositionally biased region" description="Basic and acidic residues" evidence="1">
    <location>
        <begin position="38"/>
        <end position="50"/>
    </location>
</feature>
<evidence type="ECO:0000256" key="1">
    <source>
        <dbReference type="SAM" id="MobiDB-lite"/>
    </source>
</evidence>